<keyword evidence="2" id="KW-1185">Reference proteome</keyword>
<name>A0ACD3B4R6_9AGAR</name>
<proteinExistence type="predicted"/>
<accession>A0ACD3B4R6</accession>
<organism evidence="1 2">
    <name type="scientific">Pluteus cervinus</name>
    <dbReference type="NCBI Taxonomy" id="181527"/>
    <lineage>
        <taxon>Eukaryota</taxon>
        <taxon>Fungi</taxon>
        <taxon>Dikarya</taxon>
        <taxon>Basidiomycota</taxon>
        <taxon>Agaricomycotina</taxon>
        <taxon>Agaricomycetes</taxon>
        <taxon>Agaricomycetidae</taxon>
        <taxon>Agaricales</taxon>
        <taxon>Pluteineae</taxon>
        <taxon>Pluteaceae</taxon>
        <taxon>Pluteus</taxon>
    </lineage>
</organism>
<reference evidence="1 2" key="1">
    <citation type="journal article" date="2019" name="Nat. Ecol. Evol.">
        <title>Megaphylogeny resolves global patterns of mushroom evolution.</title>
        <authorList>
            <person name="Varga T."/>
            <person name="Krizsan K."/>
            <person name="Foldi C."/>
            <person name="Dima B."/>
            <person name="Sanchez-Garcia M."/>
            <person name="Sanchez-Ramirez S."/>
            <person name="Szollosi G.J."/>
            <person name="Szarkandi J.G."/>
            <person name="Papp V."/>
            <person name="Albert L."/>
            <person name="Andreopoulos W."/>
            <person name="Angelini C."/>
            <person name="Antonin V."/>
            <person name="Barry K.W."/>
            <person name="Bougher N.L."/>
            <person name="Buchanan P."/>
            <person name="Buyck B."/>
            <person name="Bense V."/>
            <person name="Catcheside P."/>
            <person name="Chovatia M."/>
            <person name="Cooper J."/>
            <person name="Damon W."/>
            <person name="Desjardin D."/>
            <person name="Finy P."/>
            <person name="Geml J."/>
            <person name="Haridas S."/>
            <person name="Hughes K."/>
            <person name="Justo A."/>
            <person name="Karasinski D."/>
            <person name="Kautmanova I."/>
            <person name="Kiss B."/>
            <person name="Kocsube S."/>
            <person name="Kotiranta H."/>
            <person name="LaButti K.M."/>
            <person name="Lechner B.E."/>
            <person name="Liimatainen K."/>
            <person name="Lipzen A."/>
            <person name="Lukacs Z."/>
            <person name="Mihaltcheva S."/>
            <person name="Morgado L.N."/>
            <person name="Niskanen T."/>
            <person name="Noordeloos M.E."/>
            <person name="Ohm R.A."/>
            <person name="Ortiz-Santana B."/>
            <person name="Ovrebo C."/>
            <person name="Racz N."/>
            <person name="Riley R."/>
            <person name="Savchenko A."/>
            <person name="Shiryaev A."/>
            <person name="Soop K."/>
            <person name="Spirin V."/>
            <person name="Szebenyi C."/>
            <person name="Tomsovsky M."/>
            <person name="Tulloss R.E."/>
            <person name="Uehling J."/>
            <person name="Grigoriev I.V."/>
            <person name="Vagvolgyi C."/>
            <person name="Papp T."/>
            <person name="Martin F.M."/>
            <person name="Miettinen O."/>
            <person name="Hibbett D.S."/>
            <person name="Nagy L.G."/>
        </authorList>
    </citation>
    <scope>NUCLEOTIDE SEQUENCE [LARGE SCALE GENOMIC DNA]</scope>
    <source>
        <strain evidence="1 2">NL-1719</strain>
    </source>
</reference>
<protein>
    <submittedName>
        <fullName evidence="1">Uncharacterized protein</fullName>
    </submittedName>
</protein>
<gene>
    <name evidence="1" type="ORF">BDN72DRAFT_893960</name>
</gene>
<sequence>MRAVGHALSATRGHLSASSVLVDSIENLMDAYYKGPDYGEAQNADGDGDLSPTFSLTEPSSTLGYVGDSSTLGENLAAPPATLSPNPPRKSQKLALRQPIHVTQHRGRHSAVAPVARGTSKRPITISSDSERLPERSEGRSALGISDQDIAHDEEGDGVDGSPEEEYEEGGVGHNDGTKTPCSDNSGEDDWLDEDEVNVNGGIDNRPAFGDVRSGDLAHMLECVDHLRWYAIIRGTWVGVTNNHDQFIKSTWRANHLAVTCTSESEAKRYFQAAEKKRLVRRIGRFEYMF</sequence>
<evidence type="ECO:0000313" key="1">
    <source>
        <dbReference type="EMBL" id="TFK73328.1"/>
    </source>
</evidence>
<dbReference type="Proteomes" id="UP000308600">
    <property type="component" value="Unassembled WGS sequence"/>
</dbReference>
<dbReference type="EMBL" id="ML208276">
    <property type="protein sequence ID" value="TFK73328.1"/>
    <property type="molecule type" value="Genomic_DNA"/>
</dbReference>
<evidence type="ECO:0000313" key="2">
    <source>
        <dbReference type="Proteomes" id="UP000308600"/>
    </source>
</evidence>